<dbReference type="HOGENOM" id="CLU_3315569_0_0_6"/>
<name>A0A024E6A9_9PSED</name>
<dbReference type="EMBL" id="CP005960">
    <property type="protein sequence ID" value="AHZ68161.1"/>
    <property type="molecule type" value="Genomic_DNA"/>
</dbReference>
<dbReference type="AlphaFoldDB" id="A0A024E6A9"/>
<accession>A0A024E6A9</accession>
<protein>
    <submittedName>
        <fullName evidence="1">Uncharacterized protein</fullName>
    </submittedName>
</protein>
<dbReference type="KEGG" id="pman:OU5_1082"/>
<evidence type="ECO:0000313" key="2">
    <source>
        <dbReference type="Proteomes" id="UP000026913"/>
    </source>
</evidence>
<sequence>MMKIRLTQFQKHRGFMPLHDNPYPSTKFSFASFENHASK</sequence>
<organism evidence="1 2">
    <name type="scientific">Pseudomonas mandelii JR-1</name>
    <dbReference type="NCBI Taxonomy" id="1147786"/>
    <lineage>
        <taxon>Bacteria</taxon>
        <taxon>Pseudomonadati</taxon>
        <taxon>Pseudomonadota</taxon>
        <taxon>Gammaproteobacteria</taxon>
        <taxon>Pseudomonadales</taxon>
        <taxon>Pseudomonadaceae</taxon>
        <taxon>Pseudomonas</taxon>
    </lineage>
</organism>
<dbReference type="Proteomes" id="UP000026913">
    <property type="component" value="Chromosome"/>
</dbReference>
<evidence type="ECO:0000313" key="1">
    <source>
        <dbReference type="EMBL" id="AHZ68161.1"/>
    </source>
</evidence>
<proteinExistence type="predicted"/>
<gene>
    <name evidence="1" type="ORF">OU5_1082</name>
</gene>
<reference evidence="1 2" key="1">
    <citation type="journal article" date="2012" name="J. Bacteriol.">
        <title>Genome sequence of cold-adapted Pseudomonas mandelii strain JR-1.</title>
        <authorList>
            <person name="Jang S.H."/>
            <person name="Kim J."/>
            <person name="Kim J."/>
            <person name="Hong S."/>
            <person name="Lee C."/>
        </authorList>
    </citation>
    <scope>NUCLEOTIDE SEQUENCE [LARGE SCALE GENOMIC DNA]</scope>
    <source>
        <strain evidence="1 2">JR-1</strain>
    </source>
</reference>